<name>A0A132BU29_9RHOB</name>
<evidence type="ECO:0000313" key="4">
    <source>
        <dbReference type="EMBL" id="KUP91794.1"/>
    </source>
</evidence>
<accession>A0A132BU29</accession>
<dbReference type="PATRIC" id="fig|1768241.3.peg.3473"/>
<evidence type="ECO:0000313" key="5">
    <source>
        <dbReference type="Proteomes" id="UP000068382"/>
    </source>
</evidence>
<sequence>MTKIKELRDKAKKVLEDATALRDGVTEKTPKEEARAANDTFDAMMDHYDDLVKEADREERACKARQDAEQRRDAQEREEREARRPGQDSISPAGGGVNVSDEYREAFRQYLATGADQSEMDKEARDALRAGYREHRGQATGTGAAGGFLVPTTLASAINIAAAAHGPMMDANVATEINMANGAPFDLPKVDDTEEEANPHTEGEEGADDNSGDIVLAKTSLLAYTLVTPWIRWSFELAQDASFGFEALLAKLIGERIGRTGNKWLTVGTGVEQPLGFVTGAPVGHVAAASVALTFDEIMDLEHSVDPAYRGGPKVRFQMHDQTVKALRKLKDTNGRYIWSDGDVTRGVPATLNSKPVSFNQAMAQIGASAKPIAFGDFSEYYVRKVGNPLIGVAREKFFPNLGIMGVHRVDGAPAQTKAIKTLQMAA</sequence>
<dbReference type="AlphaFoldDB" id="A0A132BU29"/>
<protein>
    <submittedName>
        <fullName evidence="4">Phage capsid family protein</fullName>
    </submittedName>
</protein>
<evidence type="ECO:0000259" key="3">
    <source>
        <dbReference type="Pfam" id="PF05065"/>
    </source>
</evidence>
<keyword evidence="5" id="KW-1185">Reference proteome</keyword>
<evidence type="ECO:0000256" key="1">
    <source>
        <dbReference type="ARBA" id="ARBA00004328"/>
    </source>
</evidence>
<comment type="caution">
    <text evidence="4">The sequence shown here is derived from an EMBL/GenBank/DDBJ whole genome shotgun (WGS) entry which is preliminary data.</text>
</comment>
<reference evidence="4 5" key="1">
    <citation type="submission" date="2015-12" db="EMBL/GenBank/DDBJ databases">
        <title>Genome sequence of the marine Rhodobacteraceae strain O3.65, Candidatus Tritonibacter horizontis.</title>
        <authorList>
            <person name="Poehlein A."/>
            <person name="Giebel H.A."/>
            <person name="Voget S."/>
            <person name="Brinkhoff T."/>
        </authorList>
    </citation>
    <scope>NUCLEOTIDE SEQUENCE [LARGE SCALE GENOMIC DNA]</scope>
    <source>
        <strain evidence="4 5">O3.65</strain>
    </source>
</reference>
<proteinExistence type="predicted"/>
<dbReference type="RefSeq" id="WP_068246171.1">
    <property type="nucleotide sequence ID" value="NZ_LPUY01000087.1"/>
</dbReference>
<dbReference type="InterPro" id="IPR054612">
    <property type="entry name" value="Phage_capsid-like_C"/>
</dbReference>
<evidence type="ECO:0000256" key="2">
    <source>
        <dbReference type="SAM" id="MobiDB-lite"/>
    </source>
</evidence>
<dbReference type="Gene3D" id="3.30.2320.10">
    <property type="entry name" value="hypothetical protein PF0899 domain"/>
    <property type="match status" value="1"/>
</dbReference>
<organism evidence="4 5">
    <name type="scientific">Tritonibacter horizontis</name>
    <dbReference type="NCBI Taxonomy" id="1768241"/>
    <lineage>
        <taxon>Bacteria</taxon>
        <taxon>Pseudomonadati</taxon>
        <taxon>Pseudomonadota</taxon>
        <taxon>Alphaproteobacteria</taxon>
        <taxon>Rhodobacterales</taxon>
        <taxon>Paracoccaceae</taxon>
        <taxon>Tritonibacter</taxon>
    </lineage>
</organism>
<dbReference type="Proteomes" id="UP000068382">
    <property type="component" value="Unassembled WGS sequence"/>
</dbReference>
<feature type="region of interest" description="Disordered" evidence="2">
    <location>
        <begin position="184"/>
        <end position="211"/>
    </location>
</feature>
<dbReference type="OrthoDB" id="9786516at2"/>
<feature type="region of interest" description="Disordered" evidence="2">
    <location>
        <begin position="56"/>
        <end position="98"/>
    </location>
</feature>
<dbReference type="SUPFAM" id="SSF56563">
    <property type="entry name" value="Major capsid protein gp5"/>
    <property type="match status" value="1"/>
</dbReference>
<feature type="compositionally biased region" description="Basic and acidic residues" evidence="2">
    <location>
        <begin position="56"/>
        <end position="86"/>
    </location>
</feature>
<dbReference type="EMBL" id="LPUY01000087">
    <property type="protein sequence ID" value="KUP91794.1"/>
    <property type="molecule type" value="Genomic_DNA"/>
</dbReference>
<dbReference type="NCBIfam" id="TIGR01554">
    <property type="entry name" value="major_cap_HK97"/>
    <property type="match status" value="1"/>
</dbReference>
<gene>
    <name evidence="4" type="ORF">TRIHO_33250</name>
</gene>
<dbReference type="InterPro" id="IPR024455">
    <property type="entry name" value="Phage_capsid"/>
</dbReference>
<dbReference type="Pfam" id="PF05065">
    <property type="entry name" value="Phage_capsid"/>
    <property type="match status" value="1"/>
</dbReference>
<feature type="domain" description="Phage capsid-like C-terminal" evidence="3">
    <location>
        <begin position="146"/>
        <end position="424"/>
    </location>
</feature>
<comment type="subcellular location">
    <subcellularLocation>
        <location evidence="1">Virion</location>
    </subcellularLocation>
</comment>